<organism evidence="1 2">
    <name type="scientific">Trema orientale</name>
    <name type="common">Charcoal tree</name>
    <name type="synonym">Celtis orientalis</name>
    <dbReference type="NCBI Taxonomy" id="63057"/>
    <lineage>
        <taxon>Eukaryota</taxon>
        <taxon>Viridiplantae</taxon>
        <taxon>Streptophyta</taxon>
        <taxon>Embryophyta</taxon>
        <taxon>Tracheophyta</taxon>
        <taxon>Spermatophyta</taxon>
        <taxon>Magnoliopsida</taxon>
        <taxon>eudicotyledons</taxon>
        <taxon>Gunneridae</taxon>
        <taxon>Pentapetalae</taxon>
        <taxon>rosids</taxon>
        <taxon>fabids</taxon>
        <taxon>Rosales</taxon>
        <taxon>Cannabaceae</taxon>
        <taxon>Trema</taxon>
    </lineage>
</organism>
<dbReference type="EMBL" id="JXTC01000016">
    <property type="protein sequence ID" value="PON99829.1"/>
    <property type="molecule type" value="Genomic_DNA"/>
</dbReference>
<dbReference type="InParanoid" id="A0A2P5FPV0"/>
<dbReference type="Proteomes" id="UP000237000">
    <property type="component" value="Unassembled WGS sequence"/>
</dbReference>
<dbReference type="OrthoDB" id="784719at2759"/>
<keyword evidence="2" id="KW-1185">Reference proteome</keyword>
<dbReference type="AlphaFoldDB" id="A0A2P5FPV0"/>
<name>A0A2P5FPV0_TREOI</name>
<evidence type="ECO:0000313" key="1">
    <source>
        <dbReference type="EMBL" id="PON99829.1"/>
    </source>
</evidence>
<gene>
    <name evidence="1" type="ORF">TorRG33x02_042470</name>
</gene>
<sequence>MYGVPNANADVLEDESQSCLWCWEVSSYNMWEKEQKRLQEEEENDEKGRVREELEIKKQLRKHRKINDVERRKKLN</sequence>
<reference evidence="2" key="1">
    <citation type="submission" date="2016-06" db="EMBL/GenBank/DDBJ databases">
        <title>Parallel loss of symbiosis genes in relatives of nitrogen-fixing non-legume Parasponia.</title>
        <authorList>
            <person name="Van Velzen R."/>
            <person name="Holmer R."/>
            <person name="Bu F."/>
            <person name="Rutten L."/>
            <person name="Van Zeijl A."/>
            <person name="Liu W."/>
            <person name="Santuari L."/>
            <person name="Cao Q."/>
            <person name="Sharma T."/>
            <person name="Shen D."/>
            <person name="Roswanjaya Y."/>
            <person name="Wardhani T."/>
            <person name="Kalhor M.S."/>
            <person name="Jansen J."/>
            <person name="Van den Hoogen J."/>
            <person name="Gungor B."/>
            <person name="Hartog M."/>
            <person name="Hontelez J."/>
            <person name="Verver J."/>
            <person name="Yang W.-C."/>
            <person name="Schijlen E."/>
            <person name="Repin R."/>
            <person name="Schilthuizen M."/>
            <person name="Schranz E."/>
            <person name="Heidstra R."/>
            <person name="Miyata K."/>
            <person name="Fedorova E."/>
            <person name="Kohlen W."/>
            <person name="Bisseling T."/>
            <person name="Smit S."/>
            <person name="Geurts R."/>
        </authorList>
    </citation>
    <scope>NUCLEOTIDE SEQUENCE [LARGE SCALE GENOMIC DNA]</scope>
    <source>
        <strain evidence="2">cv. RG33-2</strain>
    </source>
</reference>
<evidence type="ECO:0000313" key="2">
    <source>
        <dbReference type="Proteomes" id="UP000237000"/>
    </source>
</evidence>
<comment type="caution">
    <text evidence="1">The sequence shown here is derived from an EMBL/GenBank/DDBJ whole genome shotgun (WGS) entry which is preliminary data.</text>
</comment>
<proteinExistence type="predicted"/>
<protein>
    <submittedName>
        <fullName evidence="1">Uncharacterized protein</fullName>
    </submittedName>
</protein>
<accession>A0A2P5FPV0</accession>